<keyword evidence="1" id="KW-0808">Transferase</keyword>
<evidence type="ECO:0000313" key="8">
    <source>
        <dbReference type="EMBL" id="MBW0482150.1"/>
    </source>
</evidence>
<dbReference type="Pfam" id="PF17917">
    <property type="entry name" value="RT_RNaseH"/>
    <property type="match status" value="1"/>
</dbReference>
<keyword evidence="9" id="KW-1185">Reference proteome</keyword>
<evidence type="ECO:0000256" key="4">
    <source>
        <dbReference type="ARBA" id="ARBA00022759"/>
    </source>
</evidence>
<dbReference type="PANTHER" id="PTHR34072:SF52">
    <property type="entry name" value="RIBONUCLEASE H"/>
    <property type="match status" value="1"/>
</dbReference>
<evidence type="ECO:0000256" key="1">
    <source>
        <dbReference type="ARBA" id="ARBA00022679"/>
    </source>
</evidence>
<dbReference type="InterPro" id="IPR041373">
    <property type="entry name" value="RT_RNaseH"/>
</dbReference>
<keyword evidence="4" id="KW-0255">Endonuclease</keyword>
<sequence length="248" mass="28513">MDLPPLSFHASLEEQWDEEEDPEEIKTVLKVVPPACHQYLDVFSKVKAEERPPHCDCDHHIELEGLQPPEALSQFKILKEAFTTAPILSHFTPSLQTILETDSSDYALSALLSQVDDSEKHPIGFDSFKLIPAELSYEIHDKEIFGTLWALKSWRAFLLSLSYPFAVLKDHPSLQYFISSKDITRRQAHWAKFLSEFHFTITYHPGRMDTLPDSLSCRDGTYPERGAEFICKNPQNFHQVLKQNAIQE</sequence>
<dbReference type="Proteomes" id="UP000765509">
    <property type="component" value="Unassembled WGS sequence"/>
</dbReference>
<evidence type="ECO:0000256" key="2">
    <source>
        <dbReference type="ARBA" id="ARBA00022695"/>
    </source>
</evidence>
<accession>A0A9Q3CFD8</accession>
<feature type="domain" description="Reverse transcriptase RNase H-like" evidence="7">
    <location>
        <begin position="93"/>
        <end position="197"/>
    </location>
</feature>
<protein>
    <recommendedName>
        <fullName evidence="7">Reverse transcriptase RNase H-like domain-containing protein</fullName>
    </recommendedName>
</protein>
<organism evidence="8 9">
    <name type="scientific">Austropuccinia psidii MF-1</name>
    <dbReference type="NCBI Taxonomy" id="1389203"/>
    <lineage>
        <taxon>Eukaryota</taxon>
        <taxon>Fungi</taxon>
        <taxon>Dikarya</taxon>
        <taxon>Basidiomycota</taxon>
        <taxon>Pucciniomycotina</taxon>
        <taxon>Pucciniomycetes</taxon>
        <taxon>Pucciniales</taxon>
        <taxon>Sphaerophragmiaceae</taxon>
        <taxon>Austropuccinia</taxon>
    </lineage>
</organism>
<dbReference type="EMBL" id="AVOT02006669">
    <property type="protein sequence ID" value="MBW0482150.1"/>
    <property type="molecule type" value="Genomic_DNA"/>
</dbReference>
<evidence type="ECO:0000256" key="6">
    <source>
        <dbReference type="ARBA" id="ARBA00022918"/>
    </source>
</evidence>
<dbReference type="GO" id="GO:0016787">
    <property type="term" value="F:hydrolase activity"/>
    <property type="evidence" value="ECO:0007669"/>
    <property type="project" value="UniProtKB-KW"/>
</dbReference>
<proteinExistence type="predicted"/>
<dbReference type="GO" id="GO:0004519">
    <property type="term" value="F:endonuclease activity"/>
    <property type="evidence" value="ECO:0007669"/>
    <property type="project" value="UniProtKB-KW"/>
</dbReference>
<evidence type="ECO:0000256" key="5">
    <source>
        <dbReference type="ARBA" id="ARBA00022801"/>
    </source>
</evidence>
<dbReference type="InterPro" id="IPR043502">
    <property type="entry name" value="DNA/RNA_pol_sf"/>
</dbReference>
<keyword evidence="6" id="KW-0695">RNA-directed DNA polymerase</keyword>
<reference evidence="8" key="1">
    <citation type="submission" date="2021-03" db="EMBL/GenBank/DDBJ databases">
        <title>Draft genome sequence of rust myrtle Austropuccinia psidii MF-1, a brazilian biotype.</title>
        <authorList>
            <person name="Quecine M.C."/>
            <person name="Pachon D.M.R."/>
            <person name="Bonatelli M.L."/>
            <person name="Correr F.H."/>
            <person name="Franceschini L.M."/>
            <person name="Leite T.F."/>
            <person name="Margarido G.R.A."/>
            <person name="Almeida C.A."/>
            <person name="Ferrarezi J.A."/>
            <person name="Labate C.A."/>
        </authorList>
    </citation>
    <scope>NUCLEOTIDE SEQUENCE</scope>
    <source>
        <strain evidence="8">MF-1</strain>
    </source>
</reference>
<dbReference type="PANTHER" id="PTHR34072">
    <property type="entry name" value="ENZYMATIC POLYPROTEIN-RELATED"/>
    <property type="match status" value="1"/>
</dbReference>
<keyword evidence="2" id="KW-0548">Nucleotidyltransferase</keyword>
<evidence type="ECO:0000259" key="7">
    <source>
        <dbReference type="Pfam" id="PF17917"/>
    </source>
</evidence>
<name>A0A9Q3CFD8_9BASI</name>
<evidence type="ECO:0000313" key="9">
    <source>
        <dbReference type="Proteomes" id="UP000765509"/>
    </source>
</evidence>
<dbReference type="CDD" id="cd09274">
    <property type="entry name" value="RNase_HI_RT_Ty3"/>
    <property type="match status" value="1"/>
</dbReference>
<keyword evidence="5" id="KW-0378">Hydrolase</keyword>
<gene>
    <name evidence="8" type="ORF">O181_021865</name>
</gene>
<keyword evidence="3" id="KW-0540">Nuclease</keyword>
<evidence type="ECO:0000256" key="3">
    <source>
        <dbReference type="ARBA" id="ARBA00022722"/>
    </source>
</evidence>
<comment type="caution">
    <text evidence="8">The sequence shown here is derived from an EMBL/GenBank/DDBJ whole genome shotgun (WGS) entry which is preliminary data.</text>
</comment>
<dbReference type="SUPFAM" id="SSF56672">
    <property type="entry name" value="DNA/RNA polymerases"/>
    <property type="match status" value="1"/>
</dbReference>
<dbReference type="AlphaFoldDB" id="A0A9Q3CFD8"/>
<dbReference type="GO" id="GO:0003964">
    <property type="term" value="F:RNA-directed DNA polymerase activity"/>
    <property type="evidence" value="ECO:0007669"/>
    <property type="project" value="UniProtKB-KW"/>
</dbReference>